<dbReference type="InterPro" id="IPR009908">
    <property type="entry name" value="Methylamine_util_MauE"/>
</dbReference>
<feature type="domain" description="Methylamine utilisation protein MauE" evidence="6">
    <location>
        <begin position="1"/>
        <end position="134"/>
    </location>
</feature>
<dbReference type="NCBIfam" id="NF045576">
    <property type="entry name" value="BT_3928_fam"/>
    <property type="match status" value="1"/>
</dbReference>
<keyword evidence="4 5" id="KW-0472">Membrane</keyword>
<dbReference type="RefSeq" id="WP_110999814.1">
    <property type="nucleotide sequence ID" value="NZ_QKTW01000020.1"/>
</dbReference>
<feature type="transmembrane region" description="Helical" evidence="5">
    <location>
        <begin position="79"/>
        <end position="98"/>
    </location>
</feature>
<dbReference type="Pfam" id="PF07291">
    <property type="entry name" value="MauE"/>
    <property type="match status" value="1"/>
</dbReference>
<evidence type="ECO:0000256" key="3">
    <source>
        <dbReference type="ARBA" id="ARBA00022989"/>
    </source>
</evidence>
<organism evidence="7 8">
    <name type="scientific">Taibaiella soli</name>
    <dbReference type="NCBI Taxonomy" id="1649169"/>
    <lineage>
        <taxon>Bacteria</taxon>
        <taxon>Pseudomonadati</taxon>
        <taxon>Bacteroidota</taxon>
        <taxon>Chitinophagia</taxon>
        <taxon>Chitinophagales</taxon>
        <taxon>Chitinophagaceae</taxon>
        <taxon>Taibaiella</taxon>
    </lineage>
</organism>
<keyword evidence="8" id="KW-1185">Reference proteome</keyword>
<evidence type="ECO:0000259" key="6">
    <source>
        <dbReference type="Pfam" id="PF07291"/>
    </source>
</evidence>
<accession>A0A2W2A9P9</accession>
<dbReference type="OrthoDB" id="648842at2"/>
<comment type="caution">
    <text evidence="7">The sequence shown here is derived from an EMBL/GenBank/DDBJ whole genome shotgun (WGS) entry which is preliminary data.</text>
</comment>
<sequence length="370" mass="42383">MKYVLWLLRIVVGVLFIFSGLVKANDPLGLSYKMMEFFEVWHMPSLISWSLSLSVLMIAFEIIAGVALLLGFAQRVFSMLLLLLITFFTFLTAYVLFSGKIKECGCFGDCIKITNTETFYKDVALLVMAIVLWIFRKRIKPLFSGYPSLALMIITVFFAFGIQWYVLEHLPFYDCLPYKIGNNLYEKSQLPPGAQPPVFETVLTYEKDGVKKDFTTADYPWQDSTWKFVDSKTKLIKEGTGEAAIKDFKLSDYEGNDHTDEVLKAPGYVFLFFVRDVNKARTDNMDRLKQLLDAAEAKNIPTYILSSSDQPSTMAFLQKWNLTKFNLLVVDNTASKTGMRTNPGLMLLNNGTVVNKWSFRDYPKQVDWHN</sequence>
<evidence type="ECO:0000313" key="7">
    <source>
        <dbReference type="EMBL" id="PZF72001.1"/>
    </source>
</evidence>
<evidence type="ECO:0000256" key="1">
    <source>
        <dbReference type="ARBA" id="ARBA00004141"/>
    </source>
</evidence>
<dbReference type="SUPFAM" id="SSF52833">
    <property type="entry name" value="Thioredoxin-like"/>
    <property type="match status" value="1"/>
</dbReference>
<dbReference type="Gene3D" id="3.40.30.10">
    <property type="entry name" value="Glutaredoxin"/>
    <property type="match status" value="1"/>
</dbReference>
<feature type="transmembrane region" description="Helical" evidence="5">
    <location>
        <begin position="147"/>
        <end position="167"/>
    </location>
</feature>
<dbReference type="Proteomes" id="UP000248745">
    <property type="component" value="Unassembled WGS sequence"/>
</dbReference>
<proteinExistence type="predicted"/>
<evidence type="ECO:0000313" key="8">
    <source>
        <dbReference type="Proteomes" id="UP000248745"/>
    </source>
</evidence>
<evidence type="ECO:0000256" key="2">
    <source>
        <dbReference type="ARBA" id="ARBA00022692"/>
    </source>
</evidence>
<dbReference type="GO" id="GO:0016020">
    <property type="term" value="C:membrane"/>
    <property type="evidence" value="ECO:0007669"/>
    <property type="project" value="UniProtKB-SubCell"/>
</dbReference>
<comment type="subcellular location">
    <subcellularLocation>
        <location evidence="1">Membrane</location>
        <topology evidence="1">Multi-pass membrane protein</topology>
    </subcellularLocation>
</comment>
<protein>
    <submittedName>
        <fullName evidence="7">DoxX family protein</fullName>
    </submittedName>
</protein>
<keyword evidence="3 5" id="KW-1133">Transmembrane helix</keyword>
<reference evidence="7 8" key="1">
    <citation type="submission" date="2018-06" db="EMBL/GenBank/DDBJ databases">
        <title>Mucibacter soli gen. nov., sp. nov., a new member of the family Chitinophagaceae producing mucin.</title>
        <authorList>
            <person name="Kim M.-K."/>
            <person name="Park S."/>
            <person name="Kim T.-S."/>
            <person name="Joung Y."/>
            <person name="Han J.-H."/>
            <person name="Kim S.B."/>
        </authorList>
    </citation>
    <scope>NUCLEOTIDE SEQUENCE [LARGE SCALE GENOMIC DNA]</scope>
    <source>
        <strain evidence="7 8">R1-15</strain>
    </source>
</reference>
<dbReference type="InterPro" id="IPR036249">
    <property type="entry name" value="Thioredoxin-like_sf"/>
</dbReference>
<dbReference type="EMBL" id="QKTW01000020">
    <property type="protein sequence ID" value="PZF72001.1"/>
    <property type="molecule type" value="Genomic_DNA"/>
</dbReference>
<dbReference type="GO" id="GO:0030416">
    <property type="term" value="P:methylamine metabolic process"/>
    <property type="evidence" value="ECO:0007669"/>
    <property type="project" value="InterPro"/>
</dbReference>
<evidence type="ECO:0000256" key="4">
    <source>
        <dbReference type="ARBA" id="ARBA00023136"/>
    </source>
</evidence>
<name>A0A2W2A9P9_9BACT</name>
<dbReference type="AlphaFoldDB" id="A0A2W2A9P9"/>
<feature type="transmembrane region" description="Helical" evidence="5">
    <location>
        <begin position="118"/>
        <end position="135"/>
    </location>
</feature>
<gene>
    <name evidence="7" type="ORF">DN068_15310</name>
</gene>
<feature type="transmembrane region" description="Helical" evidence="5">
    <location>
        <begin position="48"/>
        <end position="72"/>
    </location>
</feature>
<evidence type="ECO:0000256" key="5">
    <source>
        <dbReference type="SAM" id="Phobius"/>
    </source>
</evidence>
<keyword evidence="2 5" id="KW-0812">Transmembrane</keyword>